<name>A0ACC3D1M8_9PEZI</name>
<comment type="caution">
    <text evidence="1">The sequence shown here is derived from an EMBL/GenBank/DDBJ whole genome shotgun (WGS) entry which is preliminary data.</text>
</comment>
<evidence type="ECO:0000313" key="1">
    <source>
        <dbReference type="EMBL" id="KAK3060544.1"/>
    </source>
</evidence>
<sequence length="505" mass="55037">EKTDVLKNSYTYQVDEDGISVSPDDPQSADHAELWAILAIAAMHQRAYDAAQRYYSVARVLIPSEQGAFSIGHVKALVLLGLYNTADRADTAWILAGVAVRVALMLGLHNSTTQRSKHTFMACFMLDSFVSAQIGQLPHMRDGKLGNQLLDSDGLEEWQPWTGCAEGGTGQSTVSRSPAHSPSIFNCLVRISALLNDICCREEEQVALQATVRLQYWANSLPKACNFNDQVGTTTPHLLNLRMAWSCLMLAFSDTNATAAAERVITLFHSFGRYHSTAVYPAVCASYLALCTSRLEGKQLSQRTKDQIHALRSHLGIGQVPTEGLRETLAEVADVQYPIASYDSYAFGMSGQPSVGGVNERARETSVFQGRGSHTGFDQDRSSRISTTQPNIDPRLQAMDVLETGFQVGDNDVMALPYENNTLERYNSAASIDLDALFEELAASPDGVDRLGDQPIVMQNLGFAPDVNLNDVLSADFGQFDSGLITYTQSTGLSAVDRNRAFNGG</sequence>
<gene>
    <name evidence="1" type="ORF">LTS18_008314</name>
</gene>
<reference evidence="1" key="1">
    <citation type="submission" date="2024-09" db="EMBL/GenBank/DDBJ databases">
        <title>Black Yeasts Isolated from many extreme environments.</title>
        <authorList>
            <person name="Coleine C."/>
            <person name="Stajich J.E."/>
            <person name="Selbmann L."/>
        </authorList>
    </citation>
    <scope>NUCLEOTIDE SEQUENCE</scope>
    <source>
        <strain evidence="1">CCFEE 5737</strain>
    </source>
</reference>
<organism evidence="1 2">
    <name type="scientific">Coniosporium uncinatum</name>
    <dbReference type="NCBI Taxonomy" id="93489"/>
    <lineage>
        <taxon>Eukaryota</taxon>
        <taxon>Fungi</taxon>
        <taxon>Dikarya</taxon>
        <taxon>Ascomycota</taxon>
        <taxon>Pezizomycotina</taxon>
        <taxon>Dothideomycetes</taxon>
        <taxon>Dothideomycetes incertae sedis</taxon>
        <taxon>Coniosporium</taxon>
    </lineage>
</organism>
<dbReference type="EMBL" id="JAWDJW010008488">
    <property type="protein sequence ID" value="KAK3060544.1"/>
    <property type="molecule type" value="Genomic_DNA"/>
</dbReference>
<keyword evidence="2" id="KW-1185">Reference proteome</keyword>
<dbReference type="Proteomes" id="UP001186974">
    <property type="component" value="Unassembled WGS sequence"/>
</dbReference>
<evidence type="ECO:0000313" key="2">
    <source>
        <dbReference type="Proteomes" id="UP001186974"/>
    </source>
</evidence>
<accession>A0ACC3D1M8</accession>
<proteinExistence type="predicted"/>
<feature type="non-terminal residue" evidence="1">
    <location>
        <position position="1"/>
    </location>
</feature>
<protein>
    <submittedName>
        <fullName evidence="1">Uncharacterized protein</fullName>
    </submittedName>
</protein>